<evidence type="ECO:0000256" key="7">
    <source>
        <dbReference type="PIRSR" id="PIRSR000398-1"/>
    </source>
</evidence>
<evidence type="ECO:0000256" key="5">
    <source>
        <dbReference type="ARBA" id="ARBA00022691"/>
    </source>
</evidence>
<accession>A0A5W7S935</accession>
<dbReference type="Pfam" id="PF02086">
    <property type="entry name" value="MethyltransfD12"/>
    <property type="match status" value="1"/>
</dbReference>
<dbReference type="SUPFAM" id="SSF53335">
    <property type="entry name" value="S-adenosyl-L-methionine-dependent methyltransferases"/>
    <property type="match status" value="1"/>
</dbReference>
<dbReference type="GO" id="GO:0006298">
    <property type="term" value="P:mismatch repair"/>
    <property type="evidence" value="ECO:0007669"/>
    <property type="project" value="TreeGrafter"/>
</dbReference>
<dbReference type="GO" id="GO:0032259">
    <property type="term" value="P:methylation"/>
    <property type="evidence" value="ECO:0007669"/>
    <property type="project" value="UniProtKB-KW"/>
</dbReference>
<proteinExistence type="inferred from homology"/>
<dbReference type="PANTHER" id="PTHR30481">
    <property type="entry name" value="DNA ADENINE METHYLASE"/>
    <property type="match status" value="1"/>
</dbReference>
<dbReference type="InterPro" id="IPR029063">
    <property type="entry name" value="SAM-dependent_MTases_sf"/>
</dbReference>
<dbReference type="GO" id="GO:0009307">
    <property type="term" value="P:DNA restriction-modification system"/>
    <property type="evidence" value="ECO:0007669"/>
    <property type="project" value="InterPro"/>
</dbReference>
<name>A0A5W7S935_SALET</name>
<sequence>MAISTTSPIIPWIGGKRRLARRILPLFPAHQCYVEPFCGGAALYFMKTPSKIEVVNDINGDIINLYRVVKFHFEEFIRQLKWTLISRQLYDWLKHTPTETMTDIQRAARFYYIQKMAFGGKVTCHTFGAATTTPPRLNLNRVVDELEAAHLRLSRTFIENKDWEACVRKYDRKHTLFYCDPPYMGAETYGVEFRSREYEKMAELANTIKGKMLISLNDTPETRRIFHGMEMESVDIRYTLGGGPHMINTKITNKELIIRNWKNTQ</sequence>
<dbReference type="GO" id="GO:0043565">
    <property type="term" value="F:sequence-specific DNA binding"/>
    <property type="evidence" value="ECO:0007669"/>
    <property type="project" value="TreeGrafter"/>
</dbReference>
<keyword evidence="3 8" id="KW-0489">Methyltransferase</keyword>
<gene>
    <name evidence="8" type="ORF">DTU03_18025</name>
</gene>
<evidence type="ECO:0000256" key="4">
    <source>
        <dbReference type="ARBA" id="ARBA00022679"/>
    </source>
</evidence>
<dbReference type="EC" id="2.1.1.72" evidence="2"/>
<feature type="binding site" evidence="7">
    <location>
        <position position="16"/>
    </location>
    <ligand>
        <name>S-adenosyl-L-methionine</name>
        <dbReference type="ChEBI" id="CHEBI:59789"/>
    </ligand>
</feature>
<dbReference type="GO" id="GO:0009007">
    <property type="term" value="F:site-specific DNA-methyltransferase (adenine-specific) activity"/>
    <property type="evidence" value="ECO:0007669"/>
    <property type="project" value="UniProtKB-EC"/>
</dbReference>
<dbReference type="AlphaFoldDB" id="A0A5W7S935"/>
<feature type="binding site" evidence="7">
    <location>
        <position position="180"/>
    </location>
    <ligand>
        <name>S-adenosyl-L-methionine</name>
        <dbReference type="ChEBI" id="CHEBI:59789"/>
    </ligand>
</feature>
<dbReference type="InterPro" id="IPR012263">
    <property type="entry name" value="M_m6A_EcoRV"/>
</dbReference>
<dbReference type="EMBL" id="AAHMLI010000023">
    <property type="protein sequence ID" value="EBX8629378.1"/>
    <property type="molecule type" value="Genomic_DNA"/>
</dbReference>
<comment type="catalytic activity">
    <reaction evidence="6">
        <text>a 2'-deoxyadenosine in DNA + S-adenosyl-L-methionine = an N(6)-methyl-2'-deoxyadenosine in DNA + S-adenosyl-L-homocysteine + H(+)</text>
        <dbReference type="Rhea" id="RHEA:15197"/>
        <dbReference type="Rhea" id="RHEA-COMP:12418"/>
        <dbReference type="Rhea" id="RHEA-COMP:12419"/>
        <dbReference type="ChEBI" id="CHEBI:15378"/>
        <dbReference type="ChEBI" id="CHEBI:57856"/>
        <dbReference type="ChEBI" id="CHEBI:59789"/>
        <dbReference type="ChEBI" id="CHEBI:90615"/>
        <dbReference type="ChEBI" id="CHEBI:90616"/>
        <dbReference type="EC" id="2.1.1.72"/>
    </reaction>
</comment>
<protein>
    <recommendedName>
        <fullName evidence="2">site-specific DNA-methyltransferase (adenine-specific)</fullName>
        <ecNumber evidence="2">2.1.1.72</ecNumber>
    </recommendedName>
</protein>
<reference evidence="8" key="1">
    <citation type="submission" date="2018-07" db="EMBL/GenBank/DDBJ databases">
        <authorList>
            <person name="Ashton P.M."/>
            <person name="Dallman T."/>
            <person name="Nair S."/>
            <person name="De Pinna E."/>
            <person name="Peters T."/>
            <person name="Grant K."/>
        </authorList>
    </citation>
    <scope>NUCLEOTIDE SEQUENCE</scope>
    <source>
        <strain evidence="8">242348</strain>
    </source>
</reference>
<dbReference type="PRINTS" id="PR00505">
    <property type="entry name" value="D12N6MTFRASE"/>
</dbReference>
<dbReference type="Gene3D" id="1.10.1020.10">
    <property type="entry name" value="Adenine-specific Methyltransferase, Domain 2"/>
    <property type="match status" value="1"/>
</dbReference>
<dbReference type="GO" id="GO:1904047">
    <property type="term" value="F:S-adenosyl-L-methionine binding"/>
    <property type="evidence" value="ECO:0007669"/>
    <property type="project" value="TreeGrafter"/>
</dbReference>
<comment type="caution">
    <text evidence="8">The sequence shown here is derived from an EMBL/GenBank/DDBJ whole genome shotgun (WGS) entry which is preliminary data.</text>
</comment>
<comment type="similarity">
    <text evidence="1">Belongs to the N(4)/N(6)-methyltransferase family.</text>
</comment>
<feature type="binding site" evidence="7">
    <location>
        <position position="57"/>
    </location>
    <ligand>
        <name>S-adenosyl-L-methionine</name>
        <dbReference type="ChEBI" id="CHEBI:59789"/>
    </ligand>
</feature>
<feature type="binding site" evidence="7">
    <location>
        <position position="12"/>
    </location>
    <ligand>
        <name>S-adenosyl-L-methionine</name>
        <dbReference type="ChEBI" id="CHEBI:59789"/>
    </ligand>
</feature>
<evidence type="ECO:0000256" key="1">
    <source>
        <dbReference type="ARBA" id="ARBA00006594"/>
    </source>
</evidence>
<evidence type="ECO:0000256" key="6">
    <source>
        <dbReference type="ARBA" id="ARBA00047942"/>
    </source>
</evidence>
<dbReference type="InterPro" id="IPR023095">
    <property type="entry name" value="Ade_MeTrfase_dom_2"/>
</dbReference>
<dbReference type="NCBIfam" id="TIGR00571">
    <property type="entry name" value="dam"/>
    <property type="match status" value="1"/>
</dbReference>
<keyword evidence="4" id="KW-0808">Transferase</keyword>
<evidence type="ECO:0000256" key="2">
    <source>
        <dbReference type="ARBA" id="ARBA00011900"/>
    </source>
</evidence>
<organism evidence="8">
    <name type="scientific">Salmonella enterica subsp. enterica serovar Kintambo</name>
    <dbReference type="NCBI Taxonomy" id="1192730"/>
    <lineage>
        <taxon>Bacteria</taxon>
        <taxon>Pseudomonadati</taxon>
        <taxon>Pseudomonadota</taxon>
        <taxon>Gammaproteobacteria</taxon>
        <taxon>Enterobacterales</taxon>
        <taxon>Enterobacteriaceae</taxon>
        <taxon>Salmonella</taxon>
    </lineage>
</organism>
<dbReference type="Gene3D" id="3.40.50.150">
    <property type="entry name" value="Vaccinia Virus protein VP39"/>
    <property type="match status" value="1"/>
</dbReference>
<dbReference type="PIRSF" id="PIRSF000398">
    <property type="entry name" value="M_m6A_EcoRV"/>
    <property type="match status" value="1"/>
</dbReference>
<dbReference type="PANTHER" id="PTHR30481:SF4">
    <property type="entry name" value="SITE-SPECIFIC DNA-METHYLTRANSFERASE (ADENINE-SPECIFIC)"/>
    <property type="match status" value="1"/>
</dbReference>
<dbReference type="InterPro" id="IPR012327">
    <property type="entry name" value="MeTrfase_D12"/>
</dbReference>
<evidence type="ECO:0000256" key="3">
    <source>
        <dbReference type="ARBA" id="ARBA00022603"/>
    </source>
</evidence>
<evidence type="ECO:0000313" key="8">
    <source>
        <dbReference type="EMBL" id="EBX8629378.1"/>
    </source>
</evidence>
<keyword evidence="5" id="KW-0949">S-adenosyl-L-methionine</keyword>